<evidence type="ECO:0000313" key="3">
    <source>
        <dbReference type="EMBL" id="CAE2250114.1"/>
    </source>
</evidence>
<dbReference type="AlphaFoldDB" id="A0A7S4MWZ1"/>
<name>A0A7S4MWZ1_9STRA</name>
<keyword evidence="2" id="KW-0732">Signal</keyword>
<dbReference type="EMBL" id="HBKQ01030671">
    <property type="protein sequence ID" value="CAE2250114.1"/>
    <property type="molecule type" value="Transcribed_RNA"/>
</dbReference>
<feature type="compositionally biased region" description="Basic residues" evidence="1">
    <location>
        <begin position="74"/>
        <end position="83"/>
    </location>
</feature>
<evidence type="ECO:0000256" key="2">
    <source>
        <dbReference type="SAM" id="SignalP"/>
    </source>
</evidence>
<protein>
    <submittedName>
        <fullName evidence="3">Uncharacterized protein</fullName>
    </submittedName>
</protein>
<accession>A0A7S4MWZ1</accession>
<proteinExistence type="predicted"/>
<feature type="chain" id="PRO_5030891639" evidence="2">
    <location>
        <begin position="24"/>
        <end position="106"/>
    </location>
</feature>
<feature type="region of interest" description="Disordered" evidence="1">
    <location>
        <begin position="59"/>
        <end position="88"/>
    </location>
</feature>
<feature type="signal peptide" evidence="2">
    <location>
        <begin position="1"/>
        <end position="23"/>
    </location>
</feature>
<sequence>MMPSVRMNFFAIALLALIATVSARGATFANSGPSKMAVAFAIPEYAPEQHYERRRGEINERLNVQSSAQERRQNRGARSKSTGKKMEKLQQILSSKQSKYGLFLAV</sequence>
<gene>
    <name evidence="3" type="ORF">OAUR00152_LOCUS20874</name>
</gene>
<organism evidence="3">
    <name type="scientific">Odontella aurita</name>
    <dbReference type="NCBI Taxonomy" id="265563"/>
    <lineage>
        <taxon>Eukaryota</taxon>
        <taxon>Sar</taxon>
        <taxon>Stramenopiles</taxon>
        <taxon>Ochrophyta</taxon>
        <taxon>Bacillariophyta</taxon>
        <taxon>Mediophyceae</taxon>
        <taxon>Biddulphiophycidae</taxon>
        <taxon>Eupodiscales</taxon>
        <taxon>Odontellaceae</taxon>
        <taxon>Odontella</taxon>
    </lineage>
</organism>
<evidence type="ECO:0000256" key="1">
    <source>
        <dbReference type="SAM" id="MobiDB-lite"/>
    </source>
</evidence>
<reference evidence="3" key="1">
    <citation type="submission" date="2021-01" db="EMBL/GenBank/DDBJ databases">
        <authorList>
            <person name="Corre E."/>
            <person name="Pelletier E."/>
            <person name="Niang G."/>
            <person name="Scheremetjew M."/>
            <person name="Finn R."/>
            <person name="Kale V."/>
            <person name="Holt S."/>
            <person name="Cochrane G."/>
            <person name="Meng A."/>
            <person name="Brown T."/>
            <person name="Cohen L."/>
        </authorList>
    </citation>
    <scope>NUCLEOTIDE SEQUENCE</scope>
    <source>
        <strain evidence="3">Isolate 1302-5</strain>
    </source>
</reference>